<gene>
    <name evidence="2" type="ORF">UY3_01601</name>
</gene>
<proteinExistence type="predicted"/>
<reference evidence="3" key="1">
    <citation type="journal article" date="2013" name="Nat. Genet.">
        <title>The draft genomes of soft-shell turtle and green sea turtle yield insights into the development and evolution of the turtle-specific body plan.</title>
        <authorList>
            <person name="Wang Z."/>
            <person name="Pascual-Anaya J."/>
            <person name="Zadissa A."/>
            <person name="Li W."/>
            <person name="Niimura Y."/>
            <person name="Huang Z."/>
            <person name="Li C."/>
            <person name="White S."/>
            <person name="Xiong Z."/>
            <person name="Fang D."/>
            <person name="Wang B."/>
            <person name="Ming Y."/>
            <person name="Chen Y."/>
            <person name="Zheng Y."/>
            <person name="Kuraku S."/>
            <person name="Pignatelli M."/>
            <person name="Herrero J."/>
            <person name="Beal K."/>
            <person name="Nozawa M."/>
            <person name="Li Q."/>
            <person name="Wang J."/>
            <person name="Zhang H."/>
            <person name="Yu L."/>
            <person name="Shigenobu S."/>
            <person name="Wang J."/>
            <person name="Liu J."/>
            <person name="Flicek P."/>
            <person name="Searle S."/>
            <person name="Wang J."/>
            <person name="Kuratani S."/>
            <person name="Yin Y."/>
            <person name="Aken B."/>
            <person name="Zhang G."/>
            <person name="Irie N."/>
        </authorList>
    </citation>
    <scope>NUCLEOTIDE SEQUENCE [LARGE SCALE GENOMIC DNA]</scope>
</reference>
<dbReference type="eggNOG" id="ENOG502RHIZ">
    <property type="taxonomic scope" value="Eukaryota"/>
</dbReference>
<sequence length="128" mass="13305">MSQPHKGKKSSSSKPAGAAGKGSRAHGDKKSGASSKPGDKKGSEATEMKPAGTSASQPPKTHTSGAASASKLHQPKYQCGHRYVGRRACLIDVSTASRGGGYITLMGELSPVSIEHLLQTHYAVQLHR</sequence>
<dbReference type="EMBL" id="KB497515">
    <property type="protein sequence ID" value="EMP41181.1"/>
    <property type="molecule type" value="Genomic_DNA"/>
</dbReference>
<name>M7BTL7_CHEMY</name>
<dbReference type="Proteomes" id="UP000031443">
    <property type="component" value="Unassembled WGS sequence"/>
</dbReference>
<feature type="compositionally biased region" description="Basic and acidic residues" evidence="1">
    <location>
        <begin position="25"/>
        <end position="47"/>
    </location>
</feature>
<keyword evidence="3" id="KW-1185">Reference proteome</keyword>
<feature type="compositionally biased region" description="Low complexity" evidence="1">
    <location>
        <begin position="12"/>
        <end position="22"/>
    </location>
</feature>
<organism evidence="2 3">
    <name type="scientific">Chelonia mydas</name>
    <name type="common">Green sea-turtle</name>
    <name type="synonym">Chelonia agassizi</name>
    <dbReference type="NCBI Taxonomy" id="8469"/>
    <lineage>
        <taxon>Eukaryota</taxon>
        <taxon>Metazoa</taxon>
        <taxon>Chordata</taxon>
        <taxon>Craniata</taxon>
        <taxon>Vertebrata</taxon>
        <taxon>Euteleostomi</taxon>
        <taxon>Archelosauria</taxon>
        <taxon>Testudinata</taxon>
        <taxon>Testudines</taxon>
        <taxon>Cryptodira</taxon>
        <taxon>Durocryptodira</taxon>
        <taxon>Americhelydia</taxon>
        <taxon>Chelonioidea</taxon>
        <taxon>Cheloniidae</taxon>
        <taxon>Chelonia</taxon>
    </lineage>
</organism>
<accession>M7BTL7</accession>
<feature type="compositionally biased region" description="Polar residues" evidence="1">
    <location>
        <begin position="53"/>
        <end position="67"/>
    </location>
</feature>
<protein>
    <submittedName>
        <fullName evidence="2">Uncharacterized protein</fullName>
    </submittedName>
</protein>
<feature type="compositionally biased region" description="Basic residues" evidence="1">
    <location>
        <begin position="1"/>
        <end position="11"/>
    </location>
</feature>
<dbReference type="STRING" id="8469.M7BTL7"/>
<evidence type="ECO:0000313" key="3">
    <source>
        <dbReference type="Proteomes" id="UP000031443"/>
    </source>
</evidence>
<dbReference type="AlphaFoldDB" id="M7BTL7"/>
<evidence type="ECO:0000313" key="2">
    <source>
        <dbReference type="EMBL" id="EMP41181.1"/>
    </source>
</evidence>
<evidence type="ECO:0000256" key="1">
    <source>
        <dbReference type="SAM" id="MobiDB-lite"/>
    </source>
</evidence>
<feature type="region of interest" description="Disordered" evidence="1">
    <location>
        <begin position="1"/>
        <end position="75"/>
    </location>
</feature>